<dbReference type="GeneID" id="95987172"/>
<gene>
    <name evidence="1" type="ORF">Q8F55_006129</name>
</gene>
<comment type="caution">
    <text evidence="1">The sequence shown here is derived from an EMBL/GenBank/DDBJ whole genome shotgun (WGS) entry which is preliminary data.</text>
</comment>
<dbReference type="PANTHER" id="PTHR31649:SF1">
    <property type="entry name" value="FARNESOIC ACID O-METHYL TRANSFERASE DOMAIN-CONTAINING PROTEIN"/>
    <property type="match status" value="1"/>
</dbReference>
<dbReference type="RefSeq" id="XP_069206669.1">
    <property type="nucleotide sequence ID" value="XM_069354598.1"/>
</dbReference>
<evidence type="ECO:0000313" key="2">
    <source>
        <dbReference type="Proteomes" id="UP001565368"/>
    </source>
</evidence>
<dbReference type="InterPro" id="IPR006616">
    <property type="entry name" value="DM9_repeat"/>
</dbReference>
<accession>A0ABR3PW70</accession>
<dbReference type="PANTHER" id="PTHR31649">
    <property type="entry name" value="AGAP009604-PA"/>
    <property type="match status" value="1"/>
</dbReference>
<reference evidence="1 2" key="1">
    <citation type="submission" date="2023-08" db="EMBL/GenBank/DDBJ databases">
        <title>Annotated Genome Sequence of Vanrija albida AlHP1.</title>
        <authorList>
            <person name="Herzog R."/>
        </authorList>
    </citation>
    <scope>NUCLEOTIDE SEQUENCE [LARGE SCALE GENOMIC DNA]</scope>
    <source>
        <strain evidence="1 2">AlHP1</strain>
    </source>
</reference>
<dbReference type="Proteomes" id="UP001565368">
    <property type="component" value="Unassembled WGS sequence"/>
</dbReference>
<dbReference type="SMART" id="SM00696">
    <property type="entry name" value="DM9"/>
    <property type="match status" value="2"/>
</dbReference>
<sequence>MSRPQVIQEDEASARNPAHLDQELKGARVWRAGGIGIFAYSLDGGLESTKNRVYNDWNATFDAWLYGARQRTAAFRNARQNGWVVPLVRWELVEEGQRIPNDAIQIGNEANGQPLFSARVFLQGGVEVGKAGHHIGGAEIPYFGEGKHFRTFEVLVGDGSILQWYPFHPGWADSHPGGTQSVDGGRTGDGRAQLIARTNEFGGIQPGKYIAREDHAYVAYGGKEQRNVRNFEVLAFPNLSVR</sequence>
<name>A0ABR3PW70_9TREE</name>
<protein>
    <submittedName>
        <fullName evidence="1">Uncharacterized protein</fullName>
    </submittedName>
</protein>
<dbReference type="EMBL" id="JBBXJM010000005">
    <property type="protein sequence ID" value="KAL1406725.1"/>
    <property type="molecule type" value="Genomic_DNA"/>
</dbReference>
<proteinExistence type="predicted"/>
<keyword evidence="2" id="KW-1185">Reference proteome</keyword>
<dbReference type="Pfam" id="PF11901">
    <property type="entry name" value="DM9"/>
    <property type="match status" value="1"/>
</dbReference>
<organism evidence="1 2">
    <name type="scientific">Vanrija albida</name>
    <dbReference type="NCBI Taxonomy" id="181172"/>
    <lineage>
        <taxon>Eukaryota</taxon>
        <taxon>Fungi</taxon>
        <taxon>Dikarya</taxon>
        <taxon>Basidiomycota</taxon>
        <taxon>Agaricomycotina</taxon>
        <taxon>Tremellomycetes</taxon>
        <taxon>Trichosporonales</taxon>
        <taxon>Trichosporonaceae</taxon>
        <taxon>Vanrija</taxon>
    </lineage>
</organism>
<evidence type="ECO:0000313" key="1">
    <source>
        <dbReference type="EMBL" id="KAL1406725.1"/>
    </source>
</evidence>